<dbReference type="PATRIC" id="fig|768486.3.peg.416"/>
<organism evidence="1 2">
    <name type="scientific">Enterococcus hirae (strain ATCC 9790 / DSM 20160 / JCM 8729 / LMG 6399 / NBRC 3181 / NCIMB 6459 / NCDO 1258 / NCTC 12367 / WDCM 00089 / R)</name>
    <dbReference type="NCBI Taxonomy" id="768486"/>
    <lineage>
        <taxon>Bacteria</taxon>
        <taxon>Bacillati</taxon>
        <taxon>Bacillota</taxon>
        <taxon>Bacilli</taxon>
        <taxon>Lactobacillales</taxon>
        <taxon>Enterococcaceae</taxon>
        <taxon>Enterococcus</taxon>
    </lineage>
</organism>
<dbReference type="KEGG" id="ehr:EHR_02185"/>
<dbReference type="AlphaFoldDB" id="I6T896"/>
<gene>
    <name evidence="1" type="ordered locus">EHR_02185</name>
</gene>
<proteinExistence type="predicted"/>
<dbReference type="Proteomes" id="UP000002895">
    <property type="component" value="Chromosome"/>
</dbReference>
<evidence type="ECO:0000313" key="2">
    <source>
        <dbReference type="Proteomes" id="UP000002895"/>
    </source>
</evidence>
<sequence>MIGKVLLDLIMKKKLETTFSRFEFFGLVLKLRWVYYLFI</sequence>
<protein>
    <submittedName>
        <fullName evidence="1">Uncharacterized protein</fullName>
    </submittedName>
</protein>
<dbReference type="HOGENOM" id="CLU_3309353_0_0_9"/>
<accession>I6T896</accession>
<name>I6T896_ENTHA</name>
<dbReference type="EMBL" id="CP003504">
    <property type="protein sequence ID" value="AFM69419.1"/>
    <property type="molecule type" value="Genomic_DNA"/>
</dbReference>
<reference evidence="1 2" key="1">
    <citation type="journal article" date="2012" name="J. Bacteriol.">
        <title>Genome sequence of Enterococcus hirae (Streptococcus faecalis) ATCC 9790, a model organism for the study of ion transport, bioenergetics, and copper homeostasis.</title>
        <authorList>
            <person name="Gaechter T."/>
            <person name="Wunderlin C."/>
            <person name="Schmidheini T."/>
            <person name="Solioz M."/>
        </authorList>
    </citation>
    <scope>NUCLEOTIDE SEQUENCE [LARGE SCALE GENOMIC DNA]</scope>
    <source>
        <strain evidence="2">ATCC 9790 / DSM 20160 / JCM 8729 / LMG 6399 / NBRC 3181 / NCIMB 6459 / NCDO 1258 / NCTC 12367 / WDCM 00089 / R</strain>
    </source>
</reference>
<keyword evidence="2" id="KW-1185">Reference proteome</keyword>
<evidence type="ECO:0000313" key="1">
    <source>
        <dbReference type="EMBL" id="AFM69419.1"/>
    </source>
</evidence>